<dbReference type="InterPro" id="IPR003729">
    <property type="entry name" value="Bi_nuclease_dom"/>
</dbReference>
<dbReference type="EMBL" id="LR584267">
    <property type="protein sequence ID" value="VHN99411.1"/>
    <property type="molecule type" value="Genomic_DNA"/>
</dbReference>
<sequence>MRVPVRIVGIQADTPEDDPIVMLRERMGGRVLGMWIGEQETTLLTFAMANTEIPRPFTHTTLWKAIQAAGAEVQSVCVTAQRDGIFWAEIVLDNGRHVDSRPSDALILAATCGCEITVEDAVLNAFGVVDPRGDGSAAGSSEVAGEVASVESFSEELPGDLSGEIDAFREMLDHLSMDDFLDGPEDEKN</sequence>
<dbReference type="AlphaFoldDB" id="A0A5E3ZUJ4"/>
<keyword evidence="3" id="KW-1185">Reference proteome</keyword>
<reference evidence="2 3" key="1">
    <citation type="submission" date="2019-04" db="EMBL/GenBank/DDBJ databases">
        <authorList>
            <person name="Seth-Smith MB H."/>
            <person name="Seth-Smith H."/>
        </authorList>
    </citation>
    <scope>NUCLEOTIDE SEQUENCE [LARGE SCALE GENOMIC DNA]</scope>
    <source>
        <strain evidence="2">USB-603019</strain>
    </source>
</reference>
<dbReference type="InterPro" id="IPR036104">
    <property type="entry name" value="BFN_sf"/>
</dbReference>
<dbReference type="Proteomes" id="UP000324288">
    <property type="component" value="Chromosome"/>
</dbReference>
<organism evidence="2 3">
    <name type="scientific">Lawsonella clevelandensis</name>
    <dbReference type="NCBI Taxonomy" id="1528099"/>
    <lineage>
        <taxon>Bacteria</taxon>
        <taxon>Bacillati</taxon>
        <taxon>Actinomycetota</taxon>
        <taxon>Actinomycetes</taxon>
        <taxon>Mycobacteriales</taxon>
        <taxon>Lawsonellaceae</taxon>
        <taxon>Lawsonella</taxon>
    </lineage>
</organism>
<dbReference type="Gene3D" id="3.10.690.10">
    <property type="entry name" value="Bifunctional nuclease domain"/>
    <property type="match status" value="1"/>
</dbReference>
<dbReference type="PANTHER" id="PTHR15160">
    <property type="entry name" value="VON HIPPEL-LINDAU PROTEIN"/>
    <property type="match status" value="1"/>
</dbReference>
<gene>
    <name evidence="2" type="ORF">LC603019_00003</name>
</gene>
<feature type="domain" description="BFN" evidence="1">
    <location>
        <begin position="2"/>
        <end position="130"/>
    </location>
</feature>
<evidence type="ECO:0000313" key="3">
    <source>
        <dbReference type="Proteomes" id="UP000324288"/>
    </source>
</evidence>
<dbReference type="OrthoDB" id="9788698at2"/>
<protein>
    <recommendedName>
        <fullName evidence="1">BFN domain-containing protein</fullName>
    </recommendedName>
</protein>
<dbReference type="SUPFAM" id="SSF103256">
    <property type="entry name" value="Hypothetical protein TM0160"/>
    <property type="match status" value="1"/>
</dbReference>
<dbReference type="PROSITE" id="PS51658">
    <property type="entry name" value="BFN"/>
    <property type="match status" value="1"/>
</dbReference>
<dbReference type="Pfam" id="PF02577">
    <property type="entry name" value="BFN_dom"/>
    <property type="match status" value="1"/>
</dbReference>
<name>A0A5E3ZUJ4_9ACTN</name>
<evidence type="ECO:0000259" key="1">
    <source>
        <dbReference type="PROSITE" id="PS51658"/>
    </source>
</evidence>
<proteinExistence type="predicted"/>
<dbReference type="PANTHER" id="PTHR15160:SF1">
    <property type="entry name" value="VON HIPPEL-LINDAU DISEASE TUMOR SUPPRESSOR"/>
    <property type="match status" value="1"/>
</dbReference>
<accession>A0A5E3ZUJ4</accession>
<dbReference type="GeneID" id="84894020"/>
<dbReference type="RefSeq" id="WP_053961262.1">
    <property type="nucleotide sequence ID" value="NZ_CAMJVL010000002.1"/>
</dbReference>
<dbReference type="GO" id="GO:0004518">
    <property type="term" value="F:nuclease activity"/>
    <property type="evidence" value="ECO:0007669"/>
    <property type="project" value="InterPro"/>
</dbReference>
<evidence type="ECO:0000313" key="2">
    <source>
        <dbReference type="EMBL" id="VHN99411.1"/>
    </source>
</evidence>